<sequence length="132" mass="14460">MKRIARCASSAPRAGALPAPRAPQVATERDRWRIRASARPGTGFKTRPAASRARRAFVEIATLLFGICTRIALVACQTIWSWRAPGRFARARMPRLERSAARGGSERWSTCRTGGKNKVAASNDEADPRQGL</sequence>
<feature type="compositionally biased region" description="Low complexity" evidence="1">
    <location>
        <begin position="8"/>
        <end position="23"/>
    </location>
</feature>
<accession>A0A9P3G949</accession>
<organism evidence="3 4">
    <name type="scientific">Phanerochaete sordida</name>
    <dbReference type="NCBI Taxonomy" id="48140"/>
    <lineage>
        <taxon>Eukaryota</taxon>
        <taxon>Fungi</taxon>
        <taxon>Dikarya</taxon>
        <taxon>Basidiomycota</taxon>
        <taxon>Agaricomycotina</taxon>
        <taxon>Agaricomycetes</taxon>
        <taxon>Polyporales</taxon>
        <taxon>Phanerochaetaceae</taxon>
        <taxon>Phanerochaete</taxon>
    </lineage>
</organism>
<keyword evidence="2" id="KW-1133">Transmembrane helix</keyword>
<protein>
    <submittedName>
        <fullName evidence="3">Uncharacterized protein</fullName>
    </submittedName>
</protein>
<proteinExistence type="predicted"/>
<evidence type="ECO:0000256" key="2">
    <source>
        <dbReference type="SAM" id="Phobius"/>
    </source>
</evidence>
<reference evidence="3 4" key="1">
    <citation type="submission" date="2021-08" db="EMBL/GenBank/DDBJ databases">
        <title>Draft Genome Sequence of Phanerochaete sordida strain YK-624.</title>
        <authorList>
            <person name="Mori T."/>
            <person name="Dohra H."/>
            <person name="Suzuki T."/>
            <person name="Kawagishi H."/>
            <person name="Hirai H."/>
        </authorList>
    </citation>
    <scope>NUCLEOTIDE SEQUENCE [LARGE SCALE GENOMIC DNA]</scope>
    <source>
        <strain evidence="3 4">YK-624</strain>
    </source>
</reference>
<keyword evidence="2" id="KW-0472">Membrane</keyword>
<gene>
    <name evidence="3" type="ORF">PsYK624_066340</name>
</gene>
<feature type="transmembrane region" description="Helical" evidence="2">
    <location>
        <begin position="56"/>
        <end position="80"/>
    </location>
</feature>
<feature type="region of interest" description="Disordered" evidence="1">
    <location>
        <begin position="1"/>
        <end position="29"/>
    </location>
</feature>
<dbReference type="EMBL" id="BPQB01000017">
    <property type="protein sequence ID" value="GJE90496.1"/>
    <property type="molecule type" value="Genomic_DNA"/>
</dbReference>
<evidence type="ECO:0000313" key="4">
    <source>
        <dbReference type="Proteomes" id="UP000703269"/>
    </source>
</evidence>
<dbReference type="Proteomes" id="UP000703269">
    <property type="component" value="Unassembled WGS sequence"/>
</dbReference>
<keyword evidence="4" id="KW-1185">Reference proteome</keyword>
<feature type="region of interest" description="Disordered" evidence="1">
    <location>
        <begin position="99"/>
        <end position="132"/>
    </location>
</feature>
<evidence type="ECO:0000256" key="1">
    <source>
        <dbReference type="SAM" id="MobiDB-lite"/>
    </source>
</evidence>
<dbReference type="AlphaFoldDB" id="A0A9P3G949"/>
<comment type="caution">
    <text evidence="3">The sequence shown here is derived from an EMBL/GenBank/DDBJ whole genome shotgun (WGS) entry which is preliminary data.</text>
</comment>
<keyword evidence="2" id="KW-0812">Transmembrane</keyword>
<name>A0A9P3G949_9APHY</name>
<evidence type="ECO:0000313" key="3">
    <source>
        <dbReference type="EMBL" id="GJE90496.1"/>
    </source>
</evidence>